<sequence>MFRSLKATFEKAAGKVVGKDDDKGAPGENVARTGLQSTSPEKSTFEHETSSEDFESAPPPRVPPEPAQQSVTRETSSESCESGAAPRPPSPREQRDSQEYQRHQLQPGRPVYGEPSERPRLSSSTTPPQTRHTLHHAPLRPATPHRVTPRFHHLQPADAFQTPESHRRRPHEPHVRERSGGSDKSRLRLADGRRPRSAAQRQRSAAIENMMDPWNRRQDSGIAEGSAEASEGSGEGDVDEAGSSGQPRRQRSPSQRSPPHRHRSRSGGSQRVEQSEVNDELETVQHDPQQDELLHRAVQLGDAQEVRRLVAGGAIDVNNLQPGTGNTALHFAAAKGLVAVVAALLEHPRIAPDTENKHSTTALSLAAGNGHLPVLDLLLAHPHCDPNYETRKGIVAMHLCAMRGKETSLRFLLQSSRVDPDLQNRSAGDSALHIAVRSGRIGIVEILLADPRVRRDLHNLQSAGVTPECRCAAGVPPVCRSADMPPVWRQCAGVPPVCRQFAGVPPVCR</sequence>
<feature type="repeat" description="ANK" evidence="3">
    <location>
        <begin position="324"/>
        <end position="347"/>
    </location>
</feature>
<evidence type="ECO:0000256" key="3">
    <source>
        <dbReference type="PROSITE-ProRule" id="PRU00023"/>
    </source>
</evidence>
<evidence type="ECO:0000256" key="4">
    <source>
        <dbReference type="SAM" id="MobiDB-lite"/>
    </source>
</evidence>
<dbReference type="SUPFAM" id="SSF48403">
    <property type="entry name" value="Ankyrin repeat"/>
    <property type="match status" value="1"/>
</dbReference>
<keyword evidence="6" id="KW-1185">Reference proteome</keyword>
<dbReference type="Gene3D" id="1.25.40.20">
    <property type="entry name" value="Ankyrin repeat-containing domain"/>
    <property type="match status" value="1"/>
</dbReference>
<protein>
    <submittedName>
        <fullName evidence="5">Uncharacterized protein</fullName>
    </submittedName>
</protein>
<keyword evidence="2 3" id="KW-0040">ANK repeat</keyword>
<feature type="compositionally biased region" description="Basic and acidic residues" evidence="4">
    <location>
        <begin position="90"/>
        <end position="102"/>
    </location>
</feature>
<dbReference type="PROSITE" id="PS50088">
    <property type="entry name" value="ANK_REPEAT"/>
    <property type="match status" value="2"/>
</dbReference>
<evidence type="ECO:0000256" key="1">
    <source>
        <dbReference type="ARBA" id="ARBA00022737"/>
    </source>
</evidence>
<feature type="repeat" description="ANK" evidence="3">
    <location>
        <begin position="427"/>
        <end position="448"/>
    </location>
</feature>
<feature type="compositionally biased region" description="Basic and acidic residues" evidence="4">
    <location>
        <begin position="172"/>
        <end position="194"/>
    </location>
</feature>
<gene>
    <name evidence="5" type="ORF">CYMTET_53790</name>
</gene>
<feature type="region of interest" description="Disordered" evidence="4">
    <location>
        <begin position="1"/>
        <end position="290"/>
    </location>
</feature>
<evidence type="ECO:0000313" key="6">
    <source>
        <dbReference type="Proteomes" id="UP001190700"/>
    </source>
</evidence>
<reference evidence="5 6" key="1">
    <citation type="journal article" date="2015" name="Genome Biol. Evol.">
        <title>Comparative Genomics of a Bacterivorous Green Alga Reveals Evolutionary Causalities and Consequences of Phago-Mixotrophic Mode of Nutrition.</title>
        <authorList>
            <person name="Burns J.A."/>
            <person name="Paasch A."/>
            <person name="Narechania A."/>
            <person name="Kim E."/>
        </authorList>
    </citation>
    <scope>NUCLEOTIDE SEQUENCE [LARGE SCALE GENOMIC DNA]</scope>
    <source>
        <strain evidence="5 6">PLY_AMNH</strain>
    </source>
</reference>
<dbReference type="InterPro" id="IPR036770">
    <property type="entry name" value="Ankyrin_rpt-contain_sf"/>
</dbReference>
<dbReference type="Pfam" id="PF13637">
    <property type="entry name" value="Ank_4"/>
    <property type="match status" value="1"/>
</dbReference>
<dbReference type="PANTHER" id="PTHR24201">
    <property type="entry name" value="ANK_REP_REGION DOMAIN-CONTAINING PROTEIN"/>
    <property type="match status" value="1"/>
</dbReference>
<dbReference type="Proteomes" id="UP001190700">
    <property type="component" value="Unassembled WGS sequence"/>
</dbReference>
<feature type="compositionally biased region" description="Low complexity" evidence="4">
    <location>
        <begin position="241"/>
        <end position="257"/>
    </location>
</feature>
<dbReference type="InterPro" id="IPR002110">
    <property type="entry name" value="Ankyrin_rpt"/>
</dbReference>
<comment type="caution">
    <text evidence="5">The sequence shown here is derived from an EMBL/GenBank/DDBJ whole genome shotgun (WGS) entry which is preliminary data.</text>
</comment>
<feature type="compositionally biased region" description="Pro residues" evidence="4">
    <location>
        <begin position="57"/>
        <end position="66"/>
    </location>
</feature>
<dbReference type="PROSITE" id="PS50297">
    <property type="entry name" value="ANK_REP_REGION"/>
    <property type="match status" value="2"/>
</dbReference>
<feature type="compositionally biased region" description="Low complexity" evidence="4">
    <location>
        <begin position="197"/>
        <end position="206"/>
    </location>
</feature>
<name>A0AAE0BHF1_9CHLO</name>
<dbReference type="AlphaFoldDB" id="A0AAE0BHF1"/>
<organism evidence="5 6">
    <name type="scientific">Cymbomonas tetramitiformis</name>
    <dbReference type="NCBI Taxonomy" id="36881"/>
    <lineage>
        <taxon>Eukaryota</taxon>
        <taxon>Viridiplantae</taxon>
        <taxon>Chlorophyta</taxon>
        <taxon>Pyramimonadophyceae</taxon>
        <taxon>Pyramimonadales</taxon>
        <taxon>Pyramimonadaceae</taxon>
        <taxon>Cymbomonas</taxon>
    </lineage>
</organism>
<evidence type="ECO:0000256" key="2">
    <source>
        <dbReference type="ARBA" id="ARBA00023043"/>
    </source>
</evidence>
<dbReference type="SMART" id="SM00248">
    <property type="entry name" value="ANK"/>
    <property type="match status" value="5"/>
</dbReference>
<dbReference type="Pfam" id="PF12796">
    <property type="entry name" value="Ank_2"/>
    <property type="match status" value="1"/>
</dbReference>
<feature type="compositionally biased region" description="Polar residues" evidence="4">
    <location>
        <begin position="67"/>
        <end position="80"/>
    </location>
</feature>
<accession>A0AAE0BHF1</accession>
<feature type="compositionally biased region" description="Low complexity" evidence="4">
    <location>
        <begin position="220"/>
        <end position="232"/>
    </location>
</feature>
<feature type="compositionally biased region" description="Polar residues" evidence="4">
    <location>
        <begin position="121"/>
        <end position="131"/>
    </location>
</feature>
<dbReference type="EMBL" id="LGRX02035167">
    <property type="protein sequence ID" value="KAK3236054.1"/>
    <property type="molecule type" value="Genomic_DNA"/>
</dbReference>
<feature type="compositionally biased region" description="Basic and acidic residues" evidence="4">
    <location>
        <begin position="8"/>
        <end position="25"/>
    </location>
</feature>
<evidence type="ECO:0000313" key="5">
    <source>
        <dbReference type="EMBL" id="KAK3236054.1"/>
    </source>
</evidence>
<dbReference type="InterPro" id="IPR050776">
    <property type="entry name" value="Ank_Repeat/CDKN_Inhibitor"/>
</dbReference>
<proteinExistence type="predicted"/>
<keyword evidence="1" id="KW-0677">Repeat</keyword>